<dbReference type="Pfam" id="PF02894">
    <property type="entry name" value="GFO_IDH_MocA_C"/>
    <property type="match status" value="1"/>
</dbReference>
<protein>
    <submittedName>
        <fullName evidence="6">Oxidoreductase</fullName>
    </submittedName>
</protein>
<dbReference type="Gene3D" id="3.30.360.10">
    <property type="entry name" value="Dihydrodipicolinate Reductase, domain 2"/>
    <property type="match status" value="1"/>
</dbReference>
<evidence type="ECO:0000256" key="2">
    <source>
        <dbReference type="ARBA" id="ARBA00023002"/>
    </source>
</evidence>
<feature type="region of interest" description="Disordered" evidence="3">
    <location>
        <begin position="255"/>
        <end position="275"/>
    </location>
</feature>
<reference evidence="6 7" key="1">
    <citation type="submission" date="2024-09" db="EMBL/GenBank/DDBJ databases">
        <authorList>
            <person name="Sun Q."/>
            <person name="Mori K."/>
        </authorList>
    </citation>
    <scope>NUCLEOTIDE SEQUENCE [LARGE SCALE GENOMIC DNA]</scope>
    <source>
        <strain evidence="6 7">CCM 7415</strain>
    </source>
</reference>
<evidence type="ECO:0000259" key="5">
    <source>
        <dbReference type="Pfam" id="PF02894"/>
    </source>
</evidence>
<evidence type="ECO:0000259" key="4">
    <source>
        <dbReference type="Pfam" id="PF01408"/>
    </source>
</evidence>
<proteinExistence type="inferred from homology"/>
<dbReference type="Proteomes" id="UP001589814">
    <property type="component" value="Unassembled WGS sequence"/>
</dbReference>
<accession>A0ABV6G3E5</accession>
<dbReference type="Pfam" id="PF01408">
    <property type="entry name" value="GFO_IDH_MocA"/>
    <property type="match status" value="1"/>
</dbReference>
<evidence type="ECO:0000256" key="1">
    <source>
        <dbReference type="ARBA" id="ARBA00010928"/>
    </source>
</evidence>
<feature type="domain" description="Gfo/Idh/MocA-like oxidoreductase N-terminal" evidence="4">
    <location>
        <begin position="10"/>
        <end position="127"/>
    </location>
</feature>
<dbReference type="SUPFAM" id="SSF55347">
    <property type="entry name" value="Glyceraldehyde-3-phosphate dehydrogenase-like, C-terminal domain"/>
    <property type="match status" value="1"/>
</dbReference>
<dbReference type="PANTHER" id="PTHR43708:SF5">
    <property type="entry name" value="CONSERVED EXPRESSED OXIDOREDUCTASE (EUROFUNG)-RELATED"/>
    <property type="match status" value="1"/>
</dbReference>
<evidence type="ECO:0000313" key="7">
    <source>
        <dbReference type="Proteomes" id="UP001589814"/>
    </source>
</evidence>
<dbReference type="InterPro" id="IPR051317">
    <property type="entry name" value="Gfo/Idh/MocA_oxidoreduct"/>
</dbReference>
<comment type="similarity">
    <text evidence="1">Belongs to the Gfo/Idh/MocA family.</text>
</comment>
<keyword evidence="7" id="KW-1185">Reference proteome</keyword>
<dbReference type="RefSeq" id="WP_019952426.1">
    <property type="nucleotide sequence ID" value="NZ_JBHLVX010000036.1"/>
</dbReference>
<name>A0ABV6G3E5_9GAMM</name>
<gene>
    <name evidence="6" type="ORF">ACFFHW_09305</name>
</gene>
<keyword evidence="2" id="KW-0560">Oxidoreductase</keyword>
<dbReference type="EMBL" id="JBHLVX010000036">
    <property type="protein sequence ID" value="MFC0268177.1"/>
    <property type="molecule type" value="Genomic_DNA"/>
</dbReference>
<dbReference type="SUPFAM" id="SSF51735">
    <property type="entry name" value="NAD(P)-binding Rossmann-fold domains"/>
    <property type="match status" value="1"/>
</dbReference>
<dbReference type="NCBIfam" id="NF008607">
    <property type="entry name" value="PRK11579.1"/>
    <property type="match status" value="1"/>
</dbReference>
<feature type="domain" description="Gfo/Idh/MocA-like oxidoreductase C-terminal" evidence="5">
    <location>
        <begin position="139"/>
        <end position="345"/>
    </location>
</feature>
<sequence>MAFPSPVDTINVLLVGYGMIGRLMHAPLIDSVAGLELHAVVSSRPQAVHADHPQLRVFQTLDEALRDADIALVVIATPNDSHAPLAHRALAAGCHVIVDKPATLDADEARALATAAASRGLMFSVFHNRRWDADFLTLKRLIADDALGEIGRCHMHYDRFRPEVQDRWRERPGPGSGSWYDLGSHLVDQTLVLFGRPQAVWAELAALRPGGDTVDFFHVVLHYPRHRVVLESHAMSASNALRYAVDGRRASYRKSGLDSQEQSMRDGGYPGQPQWGLDRERGTLTHGDGTIESVENATGDYRCFYANVAAHLRHGEALAVTPAQVIDVMRVIDAAIESSRKRREVVLSG</sequence>
<dbReference type="InterPro" id="IPR036291">
    <property type="entry name" value="NAD(P)-bd_dom_sf"/>
</dbReference>
<dbReference type="InterPro" id="IPR000683">
    <property type="entry name" value="Gfo/Idh/MocA-like_OxRdtase_N"/>
</dbReference>
<dbReference type="PANTHER" id="PTHR43708">
    <property type="entry name" value="CONSERVED EXPRESSED OXIDOREDUCTASE (EUROFUNG)"/>
    <property type="match status" value="1"/>
</dbReference>
<dbReference type="InterPro" id="IPR004104">
    <property type="entry name" value="Gfo/Idh/MocA-like_OxRdtase_C"/>
</dbReference>
<evidence type="ECO:0000256" key="3">
    <source>
        <dbReference type="SAM" id="MobiDB-lite"/>
    </source>
</evidence>
<organism evidence="6 7">
    <name type="scientific">Kushneria aurantia</name>
    <dbReference type="NCBI Taxonomy" id="504092"/>
    <lineage>
        <taxon>Bacteria</taxon>
        <taxon>Pseudomonadati</taxon>
        <taxon>Pseudomonadota</taxon>
        <taxon>Gammaproteobacteria</taxon>
        <taxon>Oceanospirillales</taxon>
        <taxon>Halomonadaceae</taxon>
        <taxon>Kushneria</taxon>
    </lineage>
</organism>
<dbReference type="Gene3D" id="3.40.50.720">
    <property type="entry name" value="NAD(P)-binding Rossmann-like Domain"/>
    <property type="match status" value="1"/>
</dbReference>
<comment type="caution">
    <text evidence="6">The sequence shown here is derived from an EMBL/GenBank/DDBJ whole genome shotgun (WGS) entry which is preliminary data.</text>
</comment>
<evidence type="ECO:0000313" key="6">
    <source>
        <dbReference type="EMBL" id="MFC0268177.1"/>
    </source>
</evidence>